<reference evidence="2 3" key="1">
    <citation type="submission" date="2021-05" db="EMBL/GenBank/DDBJ databases">
        <title>Novel Bacillus species.</title>
        <authorList>
            <person name="Liu G."/>
        </authorList>
    </citation>
    <scope>NUCLEOTIDE SEQUENCE [LARGE SCALE GENOMIC DNA]</scope>
    <source>
        <strain evidence="2 3">FJAT-49705</strain>
    </source>
</reference>
<keyword evidence="3" id="KW-1185">Reference proteome</keyword>
<feature type="domain" description="Helix-turn-helix type 11" evidence="1">
    <location>
        <begin position="349"/>
        <end position="397"/>
    </location>
</feature>
<comment type="caution">
    <text evidence="2">The sequence shown here is derived from an EMBL/GenBank/DDBJ whole genome shotgun (WGS) entry which is preliminary data.</text>
</comment>
<dbReference type="InterPro" id="IPR036388">
    <property type="entry name" value="WH-like_DNA-bd_sf"/>
</dbReference>
<dbReference type="RefSeq" id="WP_213103662.1">
    <property type="nucleotide sequence ID" value="NZ_JAGYPM010000004.1"/>
</dbReference>
<organism evidence="2 3">
    <name type="scientific">Cytobacillus citreus</name>
    <dbReference type="NCBI Taxonomy" id="2833586"/>
    <lineage>
        <taxon>Bacteria</taxon>
        <taxon>Bacillati</taxon>
        <taxon>Bacillota</taxon>
        <taxon>Bacilli</taxon>
        <taxon>Bacillales</taxon>
        <taxon>Bacillaceae</taxon>
        <taxon>Cytobacillus</taxon>
    </lineage>
</organism>
<protein>
    <submittedName>
        <fullName evidence="2">HTH domain-containing protein</fullName>
    </submittedName>
</protein>
<evidence type="ECO:0000313" key="3">
    <source>
        <dbReference type="Proteomes" id="UP000681027"/>
    </source>
</evidence>
<dbReference type="InterPro" id="IPR013196">
    <property type="entry name" value="HTH_11"/>
</dbReference>
<evidence type="ECO:0000259" key="1">
    <source>
        <dbReference type="Pfam" id="PF08279"/>
    </source>
</evidence>
<accession>A0ABS5NYR2</accession>
<dbReference type="SUPFAM" id="SSF46785">
    <property type="entry name" value="Winged helix' DNA-binding domain"/>
    <property type="match status" value="1"/>
</dbReference>
<dbReference type="Pfam" id="PF08279">
    <property type="entry name" value="HTH_11"/>
    <property type="match status" value="1"/>
</dbReference>
<proteinExistence type="predicted"/>
<dbReference type="InterPro" id="IPR036390">
    <property type="entry name" value="WH_DNA-bd_sf"/>
</dbReference>
<name>A0ABS5NYR2_9BACI</name>
<evidence type="ECO:0000313" key="2">
    <source>
        <dbReference type="EMBL" id="MBS4192228.1"/>
    </source>
</evidence>
<dbReference type="EMBL" id="JAGYPM010000004">
    <property type="protein sequence ID" value="MBS4192228.1"/>
    <property type="molecule type" value="Genomic_DNA"/>
</dbReference>
<dbReference type="Gene3D" id="1.10.10.10">
    <property type="entry name" value="Winged helix-like DNA-binding domain superfamily/Winged helix DNA-binding domain"/>
    <property type="match status" value="1"/>
</dbReference>
<dbReference type="Proteomes" id="UP000681027">
    <property type="component" value="Unassembled WGS sequence"/>
</dbReference>
<gene>
    <name evidence="2" type="ORF">KHA94_18855</name>
</gene>
<sequence>MKARVAVIGSAEFIERTKSVADQVADIELDFYMYQQPQEALQILKQLLPCDAVFLSGALPYYFSKDYHEQLQIPVFYLVQDEMTVASSLLAALYHKKISVERISIDLFDASIVSNVLTAVDIEVTPMHVMDYEHFLQKDLYDFNQLVSFHQSLWENGEIDFAITSVHAVYNQLHHLGIPVMRMADPKTALIRGLQNAKEKAEYRKSQASQAAVGYISIHSVLQRKKIESFAHAIHATAQEMNDSLFVLYCTRGDIEALSSDVLLQLFTETEETAVGFGYGVSIKEAHKNAMIALSFAEKDQENSCCYILTDSKDLLGPFPHKQKQQKLVNNHPDLYLIAQKAKLSPANLSKMIEFVKNKQIHHFTSADLADYLQVTRRSAERMIKKLSDHGYIQIVGEEMTYQQGRPRALYKLNIPIFF</sequence>